<protein>
    <submittedName>
        <fullName evidence="1">Uncharacterized protein</fullName>
    </submittedName>
</protein>
<comment type="caution">
    <text evidence="1">The sequence shown here is derived from an EMBL/GenBank/DDBJ whole genome shotgun (WGS) entry which is preliminary data.</text>
</comment>
<sequence>MIPIAPDHDGWTVYDAEDLLHPAMTQTEIRAMIVLFGINPIGTRREPGRAGRAPVTYNTTALQVAHAAVIRTRVDLQRIDVA</sequence>
<proteinExistence type="predicted"/>
<gene>
    <name evidence="1" type="ORF">Plo01_25840</name>
</gene>
<name>A0A8J3RJQ3_9ACTN</name>
<reference evidence="1 2" key="1">
    <citation type="submission" date="2021-01" db="EMBL/GenBank/DDBJ databases">
        <title>Whole genome shotgun sequence of Planobispora longispora NBRC 13918.</title>
        <authorList>
            <person name="Komaki H."/>
            <person name="Tamura T."/>
        </authorList>
    </citation>
    <scope>NUCLEOTIDE SEQUENCE [LARGE SCALE GENOMIC DNA]</scope>
    <source>
        <strain evidence="1 2">NBRC 13918</strain>
    </source>
</reference>
<dbReference type="AlphaFoldDB" id="A0A8J3RJQ3"/>
<evidence type="ECO:0000313" key="2">
    <source>
        <dbReference type="Proteomes" id="UP000616724"/>
    </source>
</evidence>
<dbReference type="Proteomes" id="UP000616724">
    <property type="component" value="Unassembled WGS sequence"/>
</dbReference>
<accession>A0A8J3RJQ3</accession>
<evidence type="ECO:0000313" key="1">
    <source>
        <dbReference type="EMBL" id="GIH76155.1"/>
    </source>
</evidence>
<organism evidence="1 2">
    <name type="scientific">Planobispora longispora</name>
    <dbReference type="NCBI Taxonomy" id="28887"/>
    <lineage>
        <taxon>Bacteria</taxon>
        <taxon>Bacillati</taxon>
        <taxon>Actinomycetota</taxon>
        <taxon>Actinomycetes</taxon>
        <taxon>Streptosporangiales</taxon>
        <taxon>Streptosporangiaceae</taxon>
        <taxon>Planobispora</taxon>
    </lineage>
</organism>
<dbReference type="EMBL" id="BOOH01000019">
    <property type="protein sequence ID" value="GIH76155.1"/>
    <property type="molecule type" value="Genomic_DNA"/>
</dbReference>
<keyword evidence="2" id="KW-1185">Reference proteome</keyword>